<sequence>MTPAPLSDDPNGRHRDPVTGAVTEEAMLHFLEAVLGMAEPVGPQVGMLCLGIDGLEGITVRHGIAVRDAALLGVADRLNERIRVQDLVGRVDSGFGICLADIFPAQAVAAAERLLRSIRATPVPTPIGALALTCSAGLVLSRGGEEQAPALLDRARDLREAARRAGGDGLITSFAGGPG</sequence>
<dbReference type="NCBIfam" id="TIGR00254">
    <property type="entry name" value="GGDEF"/>
    <property type="match status" value="1"/>
</dbReference>
<dbReference type="Pfam" id="PF00990">
    <property type="entry name" value="GGDEF"/>
    <property type="match status" value="1"/>
</dbReference>
<dbReference type="InterPro" id="IPR043128">
    <property type="entry name" value="Rev_trsase/Diguanyl_cyclase"/>
</dbReference>
<dbReference type="PANTHER" id="PTHR33121">
    <property type="entry name" value="CYCLIC DI-GMP PHOSPHODIESTERASE PDEF"/>
    <property type="match status" value="1"/>
</dbReference>
<gene>
    <name evidence="2" type="ORF">AVDCRST_MAG27-1158</name>
</gene>
<dbReference type="SUPFAM" id="SSF55073">
    <property type="entry name" value="Nucleotide cyclase"/>
    <property type="match status" value="1"/>
</dbReference>
<dbReference type="AlphaFoldDB" id="A0A6J4GZQ0"/>
<dbReference type="PROSITE" id="PS50887">
    <property type="entry name" value="GGDEF"/>
    <property type="match status" value="1"/>
</dbReference>
<dbReference type="GO" id="GO:0071111">
    <property type="term" value="F:cyclic-guanylate-specific phosphodiesterase activity"/>
    <property type="evidence" value="ECO:0007669"/>
    <property type="project" value="InterPro"/>
</dbReference>
<dbReference type="CDD" id="cd01949">
    <property type="entry name" value="GGDEF"/>
    <property type="match status" value="1"/>
</dbReference>
<evidence type="ECO:0000259" key="1">
    <source>
        <dbReference type="PROSITE" id="PS50887"/>
    </source>
</evidence>
<dbReference type="Gene3D" id="3.30.70.270">
    <property type="match status" value="1"/>
</dbReference>
<reference evidence="2" key="1">
    <citation type="submission" date="2020-02" db="EMBL/GenBank/DDBJ databases">
        <authorList>
            <person name="Meier V. D."/>
        </authorList>
    </citation>
    <scope>NUCLEOTIDE SEQUENCE</scope>
    <source>
        <strain evidence="2">AVDCRST_MAG27</strain>
    </source>
</reference>
<organism evidence="2">
    <name type="scientific">uncultured Craurococcus sp</name>
    <dbReference type="NCBI Taxonomy" id="1135998"/>
    <lineage>
        <taxon>Bacteria</taxon>
        <taxon>Pseudomonadati</taxon>
        <taxon>Pseudomonadota</taxon>
        <taxon>Alphaproteobacteria</taxon>
        <taxon>Acetobacterales</taxon>
        <taxon>Acetobacteraceae</taxon>
        <taxon>Craurococcus</taxon>
        <taxon>environmental samples</taxon>
    </lineage>
</organism>
<protein>
    <recommendedName>
        <fullName evidence="1">GGDEF domain-containing protein</fullName>
    </recommendedName>
</protein>
<dbReference type="InterPro" id="IPR050706">
    <property type="entry name" value="Cyclic-di-GMP_PDE-like"/>
</dbReference>
<feature type="domain" description="GGDEF" evidence="1">
    <location>
        <begin position="43"/>
        <end position="175"/>
    </location>
</feature>
<dbReference type="InterPro" id="IPR029787">
    <property type="entry name" value="Nucleotide_cyclase"/>
</dbReference>
<evidence type="ECO:0000313" key="2">
    <source>
        <dbReference type="EMBL" id="CAA9210427.1"/>
    </source>
</evidence>
<dbReference type="SMART" id="SM00267">
    <property type="entry name" value="GGDEF"/>
    <property type="match status" value="1"/>
</dbReference>
<accession>A0A6J4GZQ0</accession>
<name>A0A6J4GZQ0_9PROT</name>
<dbReference type="InterPro" id="IPR000160">
    <property type="entry name" value="GGDEF_dom"/>
</dbReference>
<dbReference type="PANTHER" id="PTHR33121:SF79">
    <property type="entry name" value="CYCLIC DI-GMP PHOSPHODIESTERASE PDED-RELATED"/>
    <property type="match status" value="1"/>
</dbReference>
<dbReference type="EMBL" id="CADCTD010000001">
    <property type="protein sequence ID" value="CAA9210427.1"/>
    <property type="molecule type" value="Genomic_DNA"/>
</dbReference>
<proteinExistence type="predicted"/>